<evidence type="ECO:0000259" key="11">
    <source>
        <dbReference type="PROSITE" id="PS51755"/>
    </source>
</evidence>
<feature type="DNA-binding region" description="OmpR/PhoB-type" evidence="9">
    <location>
        <begin position="125"/>
        <end position="224"/>
    </location>
</feature>
<comment type="subcellular location">
    <subcellularLocation>
        <location evidence="1">Cytoplasm</location>
    </subcellularLocation>
</comment>
<dbReference type="InterPro" id="IPR011006">
    <property type="entry name" value="CheY-like_superfamily"/>
</dbReference>
<keyword evidence="6 9" id="KW-0238">DNA-binding</keyword>
<dbReference type="SMART" id="SM00448">
    <property type="entry name" value="REC"/>
    <property type="match status" value="1"/>
</dbReference>
<evidence type="ECO:0000256" key="7">
    <source>
        <dbReference type="ARBA" id="ARBA00023163"/>
    </source>
</evidence>
<evidence type="ECO:0000256" key="5">
    <source>
        <dbReference type="ARBA" id="ARBA00023015"/>
    </source>
</evidence>
<keyword evidence="2" id="KW-0963">Cytoplasm</keyword>
<evidence type="ECO:0000256" key="9">
    <source>
        <dbReference type="PROSITE-ProRule" id="PRU01091"/>
    </source>
</evidence>
<gene>
    <name evidence="12" type="ORF">K8W16_09960</name>
</gene>
<dbReference type="RefSeq" id="WP_304123158.1">
    <property type="nucleotide sequence ID" value="NZ_DYZA01000200.1"/>
</dbReference>
<dbReference type="PANTHER" id="PTHR48111:SF39">
    <property type="entry name" value="TRANSCRIPTIONAL REGULATORY PROTEIN CPXR"/>
    <property type="match status" value="1"/>
</dbReference>
<dbReference type="Gene3D" id="3.40.50.2300">
    <property type="match status" value="1"/>
</dbReference>
<keyword evidence="4" id="KW-0902">Two-component regulatory system</keyword>
<evidence type="ECO:0000256" key="3">
    <source>
        <dbReference type="ARBA" id="ARBA00022553"/>
    </source>
</evidence>
<evidence type="ECO:0000256" key="6">
    <source>
        <dbReference type="ARBA" id="ARBA00023125"/>
    </source>
</evidence>
<dbReference type="InterPro" id="IPR001867">
    <property type="entry name" value="OmpR/PhoB-type_DNA-bd"/>
</dbReference>
<dbReference type="GO" id="GO:0000976">
    <property type="term" value="F:transcription cis-regulatory region binding"/>
    <property type="evidence" value="ECO:0007669"/>
    <property type="project" value="TreeGrafter"/>
</dbReference>
<evidence type="ECO:0000313" key="13">
    <source>
        <dbReference type="Proteomes" id="UP000698963"/>
    </source>
</evidence>
<dbReference type="SMART" id="SM00862">
    <property type="entry name" value="Trans_reg_C"/>
    <property type="match status" value="1"/>
</dbReference>
<proteinExistence type="predicted"/>
<dbReference type="GO" id="GO:0032993">
    <property type="term" value="C:protein-DNA complex"/>
    <property type="evidence" value="ECO:0007669"/>
    <property type="project" value="TreeGrafter"/>
</dbReference>
<dbReference type="Pfam" id="PF00072">
    <property type="entry name" value="Response_reg"/>
    <property type="match status" value="1"/>
</dbReference>
<dbReference type="SUPFAM" id="SSF52172">
    <property type="entry name" value="CheY-like"/>
    <property type="match status" value="1"/>
</dbReference>
<evidence type="ECO:0000256" key="8">
    <source>
        <dbReference type="PROSITE-ProRule" id="PRU00169"/>
    </source>
</evidence>
<dbReference type="InterPro" id="IPR036388">
    <property type="entry name" value="WH-like_DNA-bd_sf"/>
</dbReference>
<evidence type="ECO:0000256" key="1">
    <source>
        <dbReference type="ARBA" id="ARBA00004496"/>
    </source>
</evidence>
<dbReference type="SUPFAM" id="SSF46894">
    <property type="entry name" value="C-terminal effector domain of the bipartite response regulators"/>
    <property type="match status" value="1"/>
</dbReference>
<dbReference type="PROSITE" id="PS50110">
    <property type="entry name" value="RESPONSE_REGULATORY"/>
    <property type="match status" value="1"/>
</dbReference>
<evidence type="ECO:0000256" key="2">
    <source>
        <dbReference type="ARBA" id="ARBA00022490"/>
    </source>
</evidence>
<dbReference type="Gene3D" id="1.10.10.10">
    <property type="entry name" value="Winged helix-like DNA-binding domain superfamily/Winged helix DNA-binding domain"/>
    <property type="match status" value="1"/>
</dbReference>
<dbReference type="AlphaFoldDB" id="A0A921DRX4"/>
<dbReference type="Gene3D" id="6.10.250.690">
    <property type="match status" value="1"/>
</dbReference>
<keyword evidence="5" id="KW-0805">Transcription regulation</keyword>
<evidence type="ECO:0000259" key="10">
    <source>
        <dbReference type="PROSITE" id="PS50110"/>
    </source>
</evidence>
<keyword evidence="7" id="KW-0804">Transcription</keyword>
<feature type="domain" description="Response regulatory" evidence="10">
    <location>
        <begin position="3"/>
        <end position="119"/>
    </location>
</feature>
<keyword evidence="3 8" id="KW-0597">Phosphoprotein</keyword>
<dbReference type="InterPro" id="IPR039420">
    <property type="entry name" value="WalR-like"/>
</dbReference>
<protein>
    <submittedName>
        <fullName evidence="12">Response regulator transcription factor</fullName>
    </submittedName>
</protein>
<reference evidence="12" key="2">
    <citation type="submission" date="2021-09" db="EMBL/GenBank/DDBJ databases">
        <authorList>
            <person name="Gilroy R."/>
        </authorList>
    </citation>
    <scope>NUCLEOTIDE SEQUENCE</scope>
    <source>
        <strain evidence="12">ChiGjej2B2-19336</strain>
    </source>
</reference>
<dbReference type="Proteomes" id="UP000698963">
    <property type="component" value="Unassembled WGS sequence"/>
</dbReference>
<evidence type="ECO:0000256" key="4">
    <source>
        <dbReference type="ARBA" id="ARBA00023012"/>
    </source>
</evidence>
<dbReference type="Pfam" id="PF00486">
    <property type="entry name" value="Trans_reg_C"/>
    <property type="match status" value="1"/>
</dbReference>
<dbReference type="InterPro" id="IPR016032">
    <property type="entry name" value="Sig_transdc_resp-reg_C-effctor"/>
</dbReference>
<evidence type="ECO:0000313" key="12">
    <source>
        <dbReference type="EMBL" id="HJD97954.1"/>
    </source>
</evidence>
<dbReference type="PROSITE" id="PS51755">
    <property type="entry name" value="OMPR_PHOB"/>
    <property type="match status" value="1"/>
</dbReference>
<dbReference type="GO" id="GO:0000156">
    <property type="term" value="F:phosphorelay response regulator activity"/>
    <property type="evidence" value="ECO:0007669"/>
    <property type="project" value="TreeGrafter"/>
</dbReference>
<feature type="modified residue" description="4-aspartylphosphate" evidence="8">
    <location>
        <position position="52"/>
    </location>
</feature>
<accession>A0A921DRX4</accession>
<dbReference type="GO" id="GO:0005829">
    <property type="term" value="C:cytosol"/>
    <property type="evidence" value="ECO:0007669"/>
    <property type="project" value="TreeGrafter"/>
</dbReference>
<name>A0A921DRX4_9BACT</name>
<sequence>MFQMLIIDDDKELCQLLEDYFRLENIACRFAHDGPRGLAALGEEKPDMVILDVMLPEKNGFEVLRAIRRDAKFARLPVIMLTARGDFCDRVRGLDAGADDYLPKPFNPRELLSRVRAVMRRAQPASGEGVGDIRLDEGAMKAWKGEEEISLSGQEYRVLRALLASPGKVLSRDELSLAVFGREPMPMERGLDMQISRVRRKLGSYPDGSERIRSIRGVGYMYAVRGEQRS</sequence>
<dbReference type="PANTHER" id="PTHR48111">
    <property type="entry name" value="REGULATOR OF RPOS"/>
    <property type="match status" value="1"/>
</dbReference>
<comment type="caution">
    <text evidence="12">The sequence shown here is derived from an EMBL/GenBank/DDBJ whole genome shotgun (WGS) entry which is preliminary data.</text>
</comment>
<dbReference type="GO" id="GO:0006355">
    <property type="term" value="P:regulation of DNA-templated transcription"/>
    <property type="evidence" value="ECO:0007669"/>
    <property type="project" value="InterPro"/>
</dbReference>
<feature type="domain" description="OmpR/PhoB-type" evidence="11">
    <location>
        <begin position="125"/>
        <end position="224"/>
    </location>
</feature>
<dbReference type="EMBL" id="DYZA01000200">
    <property type="protein sequence ID" value="HJD97954.1"/>
    <property type="molecule type" value="Genomic_DNA"/>
</dbReference>
<organism evidence="12 13">
    <name type="scientific">Mailhella massiliensis</name>
    <dbReference type="NCBI Taxonomy" id="1903261"/>
    <lineage>
        <taxon>Bacteria</taxon>
        <taxon>Pseudomonadati</taxon>
        <taxon>Thermodesulfobacteriota</taxon>
        <taxon>Desulfovibrionia</taxon>
        <taxon>Desulfovibrionales</taxon>
        <taxon>Desulfovibrionaceae</taxon>
        <taxon>Mailhella</taxon>
    </lineage>
</organism>
<reference evidence="12" key="1">
    <citation type="journal article" date="2021" name="PeerJ">
        <title>Extensive microbial diversity within the chicken gut microbiome revealed by metagenomics and culture.</title>
        <authorList>
            <person name="Gilroy R."/>
            <person name="Ravi A."/>
            <person name="Getino M."/>
            <person name="Pursley I."/>
            <person name="Horton D.L."/>
            <person name="Alikhan N.F."/>
            <person name="Baker D."/>
            <person name="Gharbi K."/>
            <person name="Hall N."/>
            <person name="Watson M."/>
            <person name="Adriaenssens E.M."/>
            <person name="Foster-Nyarko E."/>
            <person name="Jarju S."/>
            <person name="Secka A."/>
            <person name="Antonio M."/>
            <person name="Oren A."/>
            <person name="Chaudhuri R.R."/>
            <person name="La Ragione R."/>
            <person name="Hildebrand F."/>
            <person name="Pallen M.J."/>
        </authorList>
    </citation>
    <scope>NUCLEOTIDE SEQUENCE</scope>
    <source>
        <strain evidence="12">ChiGjej2B2-19336</strain>
    </source>
</reference>
<dbReference type="InterPro" id="IPR001789">
    <property type="entry name" value="Sig_transdc_resp-reg_receiver"/>
</dbReference>
<dbReference type="CDD" id="cd00383">
    <property type="entry name" value="trans_reg_C"/>
    <property type="match status" value="1"/>
</dbReference>